<sequence length="294" mass="35102">MPKPLTENEVNRLTKLLDDRKRTFLEDYVKQSKKSRWLEQLARKKGIVLQDNMSTTDIWSKINDWELKEILDGGYGERPYRCECGMPLRFCYVVHHRQENKTYRLGETCLTNYTMLSPDLIKDITNGFHTIDLERDNILLKFERGWAMPEHYDILPLPEFITQQIEVGLPLSTKQLDKIEQQFKQELQRRRREQEMARLARIREQRFKVASMPRHASGSPIESPEKITYEIVLSRHLDQLKQIRENEVKLNSPQMQTKWHNIQQMIKDLKGGLAFDYSKFLIQMFELLYHLGLY</sequence>
<protein>
    <submittedName>
        <fullName evidence="1">Uncharacterized protein</fullName>
    </submittedName>
</protein>
<comment type="caution">
    <text evidence="1">The sequence shown here is derived from an EMBL/GenBank/DDBJ whole genome shotgun (WGS) entry which is preliminary data.</text>
</comment>
<gene>
    <name evidence="1" type="ORF">ACFQMJ_13625</name>
</gene>
<keyword evidence="2" id="KW-1185">Reference proteome</keyword>
<dbReference type="RefSeq" id="WP_378051372.1">
    <property type="nucleotide sequence ID" value="NZ_JBHMDN010000034.1"/>
</dbReference>
<evidence type="ECO:0000313" key="1">
    <source>
        <dbReference type="EMBL" id="MFC7149572.1"/>
    </source>
</evidence>
<proteinExistence type="predicted"/>
<reference evidence="2" key="1">
    <citation type="journal article" date="2019" name="Int. J. Syst. Evol. Microbiol.">
        <title>The Global Catalogue of Microorganisms (GCM) 10K type strain sequencing project: providing services to taxonomists for standard genome sequencing and annotation.</title>
        <authorList>
            <consortium name="The Broad Institute Genomics Platform"/>
            <consortium name="The Broad Institute Genome Sequencing Center for Infectious Disease"/>
            <person name="Wu L."/>
            <person name="Ma J."/>
        </authorList>
    </citation>
    <scope>NUCLEOTIDE SEQUENCE [LARGE SCALE GENOMIC DNA]</scope>
    <source>
        <strain evidence="2">KCTC 12907</strain>
    </source>
</reference>
<dbReference type="Proteomes" id="UP001596378">
    <property type="component" value="Unassembled WGS sequence"/>
</dbReference>
<organism evidence="1 2">
    <name type="scientific">Cohnella cellulosilytica</name>
    <dbReference type="NCBI Taxonomy" id="986710"/>
    <lineage>
        <taxon>Bacteria</taxon>
        <taxon>Bacillati</taxon>
        <taxon>Bacillota</taxon>
        <taxon>Bacilli</taxon>
        <taxon>Bacillales</taxon>
        <taxon>Paenibacillaceae</taxon>
        <taxon>Cohnella</taxon>
    </lineage>
</organism>
<accession>A0ABW2F8N0</accession>
<evidence type="ECO:0000313" key="2">
    <source>
        <dbReference type="Proteomes" id="UP001596378"/>
    </source>
</evidence>
<name>A0ABW2F8N0_9BACL</name>
<dbReference type="EMBL" id="JBHTAI010000007">
    <property type="protein sequence ID" value="MFC7149572.1"/>
    <property type="molecule type" value="Genomic_DNA"/>
</dbReference>